<sequence>VVNIREKRLVDIEDPHVLAVAGNFNRFRKRESIIDDDTVIG</sequence>
<protein>
    <submittedName>
        <fullName evidence="1">Uncharacterized protein</fullName>
    </submittedName>
</protein>
<evidence type="ECO:0000313" key="1">
    <source>
        <dbReference type="EMBL" id="BAF00019.1"/>
    </source>
</evidence>
<name>Q0WS80_ARATH</name>
<accession>Q0WS80</accession>
<organism evidence="1">
    <name type="scientific">Arabidopsis thaliana</name>
    <name type="common">Mouse-ear cress</name>
    <dbReference type="NCBI Taxonomy" id="3702"/>
    <lineage>
        <taxon>Eukaryota</taxon>
        <taxon>Viridiplantae</taxon>
        <taxon>Streptophyta</taxon>
        <taxon>Embryophyta</taxon>
        <taxon>Tracheophyta</taxon>
        <taxon>Spermatophyta</taxon>
        <taxon>Magnoliopsida</taxon>
        <taxon>eudicotyledons</taxon>
        <taxon>Gunneridae</taxon>
        <taxon>Pentapetalae</taxon>
        <taxon>rosids</taxon>
        <taxon>malvids</taxon>
        <taxon>Brassicales</taxon>
        <taxon>Brassicaceae</taxon>
        <taxon>Camelineae</taxon>
        <taxon>Arabidopsis</taxon>
    </lineage>
</organism>
<reference evidence="1" key="1">
    <citation type="submission" date="2006-07" db="EMBL/GenBank/DDBJ databases">
        <title>Large-scale analysis of RIKEN Arabidopsis full-length (RAFL) cDNAs.</title>
        <authorList>
            <person name="Totoki Y."/>
            <person name="Seki M."/>
            <person name="Ishida J."/>
            <person name="Nakajima M."/>
            <person name="Enju A."/>
            <person name="Morosawa T."/>
            <person name="Kamiya A."/>
            <person name="Narusaka M."/>
            <person name="Shin-i T."/>
            <person name="Nakagawa M."/>
            <person name="Sakamoto N."/>
            <person name="Oishi K."/>
            <person name="Kohara Y."/>
            <person name="Kobayashi M."/>
            <person name="Toyoda A."/>
            <person name="Sakaki Y."/>
            <person name="Sakurai T."/>
            <person name="Iida K."/>
            <person name="Akiyama K."/>
            <person name="Satou M."/>
            <person name="Toyoda T."/>
            <person name="Konagaya A."/>
            <person name="Carninci P."/>
            <person name="Kawai J."/>
            <person name="Hayashizaki Y."/>
            <person name="Shinozaki K."/>
        </authorList>
    </citation>
    <scope>NUCLEOTIDE SEQUENCE</scope>
</reference>
<proteinExistence type="evidence at transcript level"/>
<dbReference type="EMBL" id="AK228058">
    <property type="protein sequence ID" value="BAF00019.1"/>
    <property type="molecule type" value="mRNA"/>
</dbReference>
<feature type="non-terminal residue" evidence="1">
    <location>
        <position position="1"/>
    </location>
</feature>
<dbReference type="AlphaFoldDB" id="Q0WS80"/>